<protein>
    <submittedName>
        <fullName evidence="2">Uncharacterized protein</fullName>
    </submittedName>
</protein>
<feature type="signal peptide" evidence="1">
    <location>
        <begin position="1"/>
        <end position="17"/>
    </location>
</feature>
<evidence type="ECO:0000256" key="1">
    <source>
        <dbReference type="SAM" id="SignalP"/>
    </source>
</evidence>
<accession>A0A7M7ISF5</accession>
<dbReference type="KEGG" id="nvi:107980940"/>
<keyword evidence="3" id="KW-1185">Reference proteome</keyword>
<dbReference type="EnsemblMetazoa" id="XM_016984445">
    <property type="protein sequence ID" value="XP_016839934"/>
    <property type="gene ID" value="LOC107980940"/>
</dbReference>
<reference evidence="2" key="1">
    <citation type="submission" date="2021-01" db="UniProtKB">
        <authorList>
            <consortium name="EnsemblMetazoa"/>
        </authorList>
    </citation>
    <scope>IDENTIFICATION</scope>
</reference>
<dbReference type="Proteomes" id="UP000002358">
    <property type="component" value="Chromosome 3"/>
</dbReference>
<dbReference type="AlphaFoldDB" id="A0A7M7ISF5"/>
<feature type="chain" id="PRO_5029557337" evidence="1">
    <location>
        <begin position="18"/>
        <end position="162"/>
    </location>
</feature>
<dbReference type="InParanoid" id="A0A7M7ISF5"/>
<name>A0A7M7ISF5_NASVI</name>
<evidence type="ECO:0000313" key="2">
    <source>
        <dbReference type="EnsemblMetazoa" id="XP_016839934"/>
    </source>
</evidence>
<organism evidence="2 3">
    <name type="scientific">Nasonia vitripennis</name>
    <name type="common">Parasitic wasp</name>
    <dbReference type="NCBI Taxonomy" id="7425"/>
    <lineage>
        <taxon>Eukaryota</taxon>
        <taxon>Metazoa</taxon>
        <taxon>Ecdysozoa</taxon>
        <taxon>Arthropoda</taxon>
        <taxon>Hexapoda</taxon>
        <taxon>Insecta</taxon>
        <taxon>Pterygota</taxon>
        <taxon>Neoptera</taxon>
        <taxon>Endopterygota</taxon>
        <taxon>Hymenoptera</taxon>
        <taxon>Apocrita</taxon>
        <taxon>Proctotrupomorpha</taxon>
        <taxon>Chalcidoidea</taxon>
        <taxon>Pteromalidae</taxon>
        <taxon>Pteromalinae</taxon>
        <taxon>Nasonia</taxon>
    </lineage>
</organism>
<proteinExistence type="predicted"/>
<dbReference type="RefSeq" id="XP_016839934.1">
    <property type="nucleotide sequence ID" value="XM_016984445.2"/>
</dbReference>
<evidence type="ECO:0000313" key="3">
    <source>
        <dbReference type="Proteomes" id="UP000002358"/>
    </source>
</evidence>
<dbReference type="GeneID" id="107980940"/>
<keyword evidence="1" id="KW-0732">Signal</keyword>
<sequence length="162" mass="18002">MFAIVLLLSMCAQLGFSAPNRCVMFCDEDQLSAGYAQQPIRQQPVQSSYNFFRPNYQRTYPGSVGLAPVPASGRLQNFNVQPTYGRTYQAQPAHTELLEPQGQVSAGFPSNVEGVIYHSSSDSHNSQTHGILRFPGVQTSKVIQYEPVRRQPCNEYLDPCAI</sequence>